<dbReference type="Gene3D" id="4.10.240.10">
    <property type="entry name" value="Zn(2)-C6 fungal-type DNA-binding domain"/>
    <property type="match status" value="1"/>
</dbReference>
<protein>
    <recommendedName>
        <fullName evidence="6">Zn(2)-C6 fungal-type domain-containing protein</fullName>
    </recommendedName>
</protein>
<dbReference type="InterPro" id="IPR001138">
    <property type="entry name" value="Zn2Cys6_DnaBD"/>
</dbReference>
<gene>
    <name evidence="7" type="ORF">N7509_009468</name>
</gene>
<dbReference type="Proteomes" id="UP001147747">
    <property type="component" value="Unassembled WGS sequence"/>
</dbReference>
<dbReference type="SMART" id="SM00066">
    <property type="entry name" value="GAL4"/>
    <property type="match status" value="1"/>
</dbReference>
<dbReference type="PROSITE" id="PS50048">
    <property type="entry name" value="ZN2_CY6_FUNGAL_2"/>
    <property type="match status" value="1"/>
</dbReference>
<dbReference type="PROSITE" id="PS00463">
    <property type="entry name" value="ZN2_CY6_FUNGAL_1"/>
    <property type="match status" value="1"/>
</dbReference>
<dbReference type="InterPro" id="IPR004507">
    <property type="entry name" value="UbiX-like"/>
</dbReference>
<evidence type="ECO:0000256" key="5">
    <source>
        <dbReference type="SAM" id="MobiDB-lite"/>
    </source>
</evidence>
<comment type="caution">
    <text evidence="7">The sequence shown here is derived from an EMBL/GenBank/DDBJ whole genome shotgun (WGS) entry which is preliminary data.</text>
</comment>
<evidence type="ECO:0000256" key="2">
    <source>
        <dbReference type="ARBA" id="ARBA00023125"/>
    </source>
</evidence>
<evidence type="ECO:0000259" key="6">
    <source>
        <dbReference type="PROSITE" id="PS50048"/>
    </source>
</evidence>
<name>A0A9W9VPI8_9EURO</name>
<sequence length="379" mass="41620">MATYPIRRRPRECKTCLPCRASKVRCDRNVPCSNCVKRNFTCSYGRPSSNRLPISSSSTTPLHSSFLSPAFPPTYPGATAASAAPQPPPLLYDNTDAVSTITDRPSQASDDADLPELIDMSQGEWDEINNKMAAMEQIIGSLNSIFQSHSSRRRVDHHPPLLQPQPESEDVPERKYSSRSEGVYGANSSRTGAVHLGSRSALVDILDKARGSTDIAQALPQEDLLADLALGNESAAYPFVDLWSSDPYTFNIAGVCSVIPEDDQCKRFLGFYKKIGAVLYPVLPDLDELEYKTNCLLQGRRRAGGIYKPDANGLVKPYGMDLPFLSLLFAVLASGCQLSDISERERELTSWVYGAFEEELLRCFRSVVAPVATVAARDS</sequence>
<dbReference type="GO" id="GO:0003677">
    <property type="term" value="F:DNA binding"/>
    <property type="evidence" value="ECO:0007669"/>
    <property type="project" value="UniProtKB-KW"/>
</dbReference>
<dbReference type="InterPro" id="IPR036864">
    <property type="entry name" value="Zn2-C6_fun-type_DNA-bd_sf"/>
</dbReference>
<dbReference type="PANTHER" id="PTHR43374:SF1">
    <property type="entry name" value="FLAVIN PRENYLTRANSFERASE PAD1, MITOCHONDRIAL"/>
    <property type="match status" value="1"/>
</dbReference>
<keyword evidence="1" id="KW-0805">Transcription regulation</keyword>
<keyword evidence="4" id="KW-0539">Nucleus</keyword>
<dbReference type="AlphaFoldDB" id="A0A9W9VPI8"/>
<evidence type="ECO:0000256" key="3">
    <source>
        <dbReference type="ARBA" id="ARBA00023163"/>
    </source>
</evidence>
<dbReference type="GO" id="GO:0016831">
    <property type="term" value="F:carboxy-lyase activity"/>
    <property type="evidence" value="ECO:0007669"/>
    <property type="project" value="TreeGrafter"/>
</dbReference>
<dbReference type="OrthoDB" id="1747771at2759"/>
<keyword evidence="8" id="KW-1185">Reference proteome</keyword>
<dbReference type="SUPFAM" id="SSF57701">
    <property type="entry name" value="Zn2/Cys6 DNA-binding domain"/>
    <property type="match status" value="1"/>
</dbReference>
<reference evidence="7" key="2">
    <citation type="journal article" date="2023" name="IMA Fungus">
        <title>Comparative genomic study of the Penicillium genus elucidates a diverse pangenome and 15 lateral gene transfer events.</title>
        <authorList>
            <person name="Petersen C."/>
            <person name="Sorensen T."/>
            <person name="Nielsen M.R."/>
            <person name="Sondergaard T.E."/>
            <person name="Sorensen J.L."/>
            <person name="Fitzpatrick D.A."/>
            <person name="Frisvad J.C."/>
            <person name="Nielsen K.L."/>
        </authorList>
    </citation>
    <scope>NUCLEOTIDE SEQUENCE</scope>
    <source>
        <strain evidence="7">IBT 29677</strain>
    </source>
</reference>
<keyword evidence="3" id="KW-0804">Transcription</keyword>
<evidence type="ECO:0000313" key="7">
    <source>
        <dbReference type="EMBL" id="KAJ5386927.1"/>
    </source>
</evidence>
<proteinExistence type="predicted"/>
<dbReference type="PANTHER" id="PTHR43374">
    <property type="entry name" value="FLAVIN PRENYLTRANSFERASE"/>
    <property type="match status" value="1"/>
</dbReference>
<feature type="domain" description="Zn(2)-C6 fungal-type" evidence="6">
    <location>
        <begin position="15"/>
        <end position="44"/>
    </location>
</feature>
<dbReference type="GeneID" id="81373085"/>
<dbReference type="RefSeq" id="XP_056484725.1">
    <property type="nucleotide sequence ID" value="XM_056634105.1"/>
</dbReference>
<accession>A0A9W9VPI8</accession>
<evidence type="ECO:0000313" key="8">
    <source>
        <dbReference type="Proteomes" id="UP001147747"/>
    </source>
</evidence>
<evidence type="ECO:0000256" key="1">
    <source>
        <dbReference type="ARBA" id="ARBA00023015"/>
    </source>
</evidence>
<dbReference type="GO" id="GO:0008270">
    <property type="term" value="F:zinc ion binding"/>
    <property type="evidence" value="ECO:0007669"/>
    <property type="project" value="InterPro"/>
</dbReference>
<reference evidence="7" key="1">
    <citation type="submission" date="2022-12" db="EMBL/GenBank/DDBJ databases">
        <authorList>
            <person name="Petersen C."/>
        </authorList>
    </citation>
    <scope>NUCLEOTIDE SEQUENCE</scope>
    <source>
        <strain evidence="7">IBT 29677</strain>
    </source>
</reference>
<keyword evidence="2" id="KW-0238">DNA-binding</keyword>
<dbReference type="GO" id="GO:0000981">
    <property type="term" value="F:DNA-binding transcription factor activity, RNA polymerase II-specific"/>
    <property type="evidence" value="ECO:0007669"/>
    <property type="project" value="InterPro"/>
</dbReference>
<organism evidence="7 8">
    <name type="scientific">Penicillium cosmopolitanum</name>
    <dbReference type="NCBI Taxonomy" id="1131564"/>
    <lineage>
        <taxon>Eukaryota</taxon>
        <taxon>Fungi</taxon>
        <taxon>Dikarya</taxon>
        <taxon>Ascomycota</taxon>
        <taxon>Pezizomycotina</taxon>
        <taxon>Eurotiomycetes</taxon>
        <taxon>Eurotiomycetidae</taxon>
        <taxon>Eurotiales</taxon>
        <taxon>Aspergillaceae</taxon>
        <taxon>Penicillium</taxon>
    </lineage>
</organism>
<evidence type="ECO:0000256" key="4">
    <source>
        <dbReference type="ARBA" id="ARBA00023242"/>
    </source>
</evidence>
<dbReference type="EMBL" id="JAPZBU010000009">
    <property type="protein sequence ID" value="KAJ5386927.1"/>
    <property type="molecule type" value="Genomic_DNA"/>
</dbReference>
<feature type="region of interest" description="Disordered" evidence="5">
    <location>
        <begin position="149"/>
        <end position="189"/>
    </location>
</feature>
<dbReference type="Pfam" id="PF00172">
    <property type="entry name" value="Zn_clus"/>
    <property type="match status" value="1"/>
</dbReference>
<dbReference type="CDD" id="cd00067">
    <property type="entry name" value="GAL4"/>
    <property type="match status" value="1"/>
</dbReference>